<name>A0AAD5MDW0_PARTN</name>
<gene>
    <name evidence="1" type="ORF">KIN20_014651</name>
</gene>
<dbReference type="EMBL" id="JAHQIW010002944">
    <property type="protein sequence ID" value="KAJ1356837.1"/>
    <property type="molecule type" value="Genomic_DNA"/>
</dbReference>
<proteinExistence type="predicted"/>
<accession>A0AAD5MDW0</accession>
<protein>
    <submittedName>
        <fullName evidence="1">Uncharacterized protein</fullName>
    </submittedName>
</protein>
<evidence type="ECO:0000313" key="2">
    <source>
        <dbReference type="Proteomes" id="UP001196413"/>
    </source>
</evidence>
<sequence length="73" mass="8176">MDKGTQREACPCASQRRRATDWSGCNSMVAKSFLKLKTKKYSLSKDRKDVGICKNGATDGTGDWKPFFEILRG</sequence>
<dbReference type="Proteomes" id="UP001196413">
    <property type="component" value="Unassembled WGS sequence"/>
</dbReference>
<comment type="caution">
    <text evidence="1">The sequence shown here is derived from an EMBL/GenBank/DDBJ whole genome shotgun (WGS) entry which is preliminary data.</text>
</comment>
<keyword evidence="2" id="KW-1185">Reference proteome</keyword>
<evidence type="ECO:0000313" key="1">
    <source>
        <dbReference type="EMBL" id="KAJ1356837.1"/>
    </source>
</evidence>
<reference evidence="1" key="1">
    <citation type="submission" date="2021-06" db="EMBL/GenBank/DDBJ databases">
        <title>Parelaphostrongylus tenuis whole genome reference sequence.</title>
        <authorList>
            <person name="Garwood T.J."/>
            <person name="Larsen P.A."/>
            <person name="Fountain-Jones N.M."/>
            <person name="Garbe J.R."/>
            <person name="Macchietto M.G."/>
            <person name="Kania S.A."/>
            <person name="Gerhold R.W."/>
            <person name="Richards J.E."/>
            <person name="Wolf T.M."/>
        </authorList>
    </citation>
    <scope>NUCLEOTIDE SEQUENCE</scope>
    <source>
        <strain evidence="1">MNPRO001-30</strain>
        <tissue evidence="1">Meninges</tissue>
    </source>
</reference>
<organism evidence="1 2">
    <name type="scientific">Parelaphostrongylus tenuis</name>
    <name type="common">Meningeal worm</name>
    <dbReference type="NCBI Taxonomy" id="148309"/>
    <lineage>
        <taxon>Eukaryota</taxon>
        <taxon>Metazoa</taxon>
        <taxon>Ecdysozoa</taxon>
        <taxon>Nematoda</taxon>
        <taxon>Chromadorea</taxon>
        <taxon>Rhabditida</taxon>
        <taxon>Rhabditina</taxon>
        <taxon>Rhabditomorpha</taxon>
        <taxon>Strongyloidea</taxon>
        <taxon>Metastrongylidae</taxon>
        <taxon>Parelaphostrongylus</taxon>
    </lineage>
</organism>
<dbReference type="AlphaFoldDB" id="A0AAD5MDW0"/>